<dbReference type="Proteomes" id="UP001606305">
    <property type="component" value="Unassembled WGS sequence"/>
</dbReference>
<dbReference type="EMBL" id="JBIGIA010000013">
    <property type="protein sequence ID" value="MFG6458496.1"/>
    <property type="molecule type" value="Genomic_DNA"/>
</dbReference>
<comment type="caution">
    <text evidence="1">The sequence shown here is derived from an EMBL/GenBank/DDBJ whole genome shotgun (WGS) entry which is preliminary data.</text>
</comment>
<reference evidence="1 2" key="1">
    <citation type="submission" date="2024-09" db="EMBL/GenBank/DDBJ databases">
        <title>Novel species of the genus Pelomonas and Roseateles isolated from streams.</title>
        <authorList>
            <person name="Lu H."/>
        </authorList>
    </citation>
    <scope>NUCLEOTIDE SEQUENCE [LARGE SCALE GENOMIC DNA]</scope>
    <source>
        <strain evidence="1 2">BYS96W</strain>
    </source>
</reference>
<evidence type="ECO:0000313" key="1">
    <source>
        <dbReference type="EMBL" id="MFG6458496.1"/>
    </source>
</evidence>
<keyword evidence="2" id="KW-1185">Reference proteome</keyword>
<sequence>MADHNLSPLPTTDGSSQRSLLSALTSWWSAATPAAPDPMLGYESAQPWMLADAGADHAGHLRG</sequence>
<protein>
    <submittedName>
        <fullName evidence="1">Uncharacterized protein</fullName>
    </submittedName>
</protein>
<proteinExistence type="predicted"/>
<dbReference type="RefSeq" id="WP_394489518.1">
    <property type="nucleotide sequence ID" value="NZ_JBIGIA010000013.1"/>
</dbReference>
<gene>
    <name evidence="1" type="ORF">ACG00X_16775</name>
</gene>
<name>A0ABW7G967_9BURK</name>
<evidence type="ECO:0000313" key="2">
    <source>
        <dbReference type="Proteomes" id="UP001606305"/>
    </source>
</evidence>
<accession>A0ABW7G967</accession>
<organism evidence="1 2">
    <name type="scientific">Pelomonas nitida</name>
    <dbReference type="NCBI Taxonomy" id="3299027"/>
    <lineage>
        <taxon>Bacteria</taxon>
        <taxon>Pseudomonadati</taxon>
        <taxon>Pseudomonadota</taxon>
        <taxon>Betaproteobacteria</taxon>
        <taxon>Burkholderiales</taxon>
        <taxon>Sphaerotilaceae</taxon>
        <taxon>Roseateles</taxon>
    </lineage>
</organism>